<evidence type="ECO:0000259" key="1">
    <source>
        <dbReference type="Pfam" id="PF04101"/>
    </source>
</evidence>
<dbReference type="PANTHER" id="PTHR21015">
    <property type="entry name" value="UDP-N-ACETYLGLUCOSAMINE--N-ACETYLMURAMYL-(PENTAPEPTIDE) PYROPHOSPHORYL-UNDECAPRENOL N-ACETYLGLUCOSAMINE TRANSFERASE 1"/>
    <property type="match status" value="1"/>
</dbReference>
<dbReference type="KEGG" id="ppru:FDP22_02900"/>
<evidence type="ECO:0000313" key="3">
    <source>
        <dbReference type="Proteomes" id="UP000305888"/>
    </source>
</evidence>
<feature type="domain" description="Glycosyl transferase family 28 C-terminal" evidence="1">
    <location>
        <begin position="241"/>
        <end position="353"/>
    </location>
</feature>
<dbReference type="RefSeq" id="WP_138576365.1">
    <property type="nucleotide sequence ID" value="NZ_CP040818.1"/>
</dbReference>
<sequence>MDGSSALANGRAPAARRVLLYSHDTFGLGHLRRSRTIAQALVADDPDLSALIVTGSPIAGRFDFADRVDHVRLPGVVKLADGEYASHNLGIPLQETVRLRSEIISATDHAFHPDLLIVDKEAWGFRNELGPTLEAARARGARIVLGIRDVLDEPEALRAEWQRKGHMEAIRRYYDEIWIYGLPEICRPLEGLGLPARWEEEDRLVYTGYLRREPPDWPEIGTRPSDKPYILVTTGGGGDGTYLVDWVLKAYEQDAGLDIPAVLVYGPFMAPDSRSAFDRRAAKLGNRIRVLSFDSRLERWLAEAHGVVAMGGYNTFCEILTLDKPAVIMPRVNPREEQLIRATAAEKLGLVRMLYGPRDGEGPEVMAAAIRGLRDQSPPAARALPGMLDGLDIVTRRVRLHHDQPLESNTP</sequence>
<dbReference type="InterPro" id="IPR007235">
    <property type="entry name" value="Glyco_trans_28_C"/>
</dbReference>
<dbReference type="Pfam" id="PF04101">
    <property type="entry name" value="Glyco_tran_28_C"/>
    <property type="match status" value="1"/>
</dbReference>
<dbReference type="EMBL" id="CP040818">
    <property type="protein sequence ID" value="QDL90825.1"/>
    <property type="molecule type" value="Genomic_DNA"/>
</dbReference>
<dbReference type="OrthoDB" id="9802126at2"/>
<keyword evidence="3" id="KW-1185">Reference proteome</keyword>
<protein>
    <recommendedName>
        <fullName evidence="1">Glycosyl transferase family 28 C-terminal domain-containing protein</fullName>
    </recommendedName>
</protein>
<dbReference type="Proteomes" id="UP000305888">
    <property type="component" value="Chromosome"/>
</dbReference>
<dbReference type="Gene3D" id="3.40.50.2000">
    <property type="entry name" value="Glycogen Phosphorylase B"/>
    <property type="match status" value="1"/>
</dbReference>
<dbReference type="AlphaFoldDB" id="A0A5B8FR28"/>
<dbReference type="SUPFAM" id="SSF53756">
    <property type="entry name" value="UDP-Glycosyltransferase/glycogen phosphorylase"/>
    <property type="match status" value="1"/>
</dbReference>
<organism evidence="2 3">
    <name type="scientific">Paroceanicella profunda</name>
    <dbReference type="NCBI Taxonomy" id="2579971"/>
    <lineage>
        <taxon>Bacteria</taxon>
        <taxon>Pseudomonadati</taxon>
        <taxon>Pseudomonadota</taxon>
        <taxon>Alphaproteobacteria</taxon>
        <taxon>Rhodobacterales</taxon>
        <taxon>Paracoccaceae</taxon>
        <taxon>Paroceanicella</taxon>
    </lineage>
</organism>
<name>A0A5B8FR28_9RHOB</name>
<accession>A0A5B8FR28</accession>
<evidence type="ECO:0000313" key="2">
    <source>
        <dbReference type="EMBL" id="QDL90825.1"/>
    </source>
</evidence>
<dbReference type="PANTHER" id="PTHR21015:SF28">
    <property type="entry name" value="SLL1722 PROTEIN"/>
    <property type="match status" value="1"/>
</dbReference>
<dbReference type="GO" id="GO:0016758">
    <property type="term" value="F:hexosyltransferase activity"/>
    <property type="evidence" value="ECO:0007669"/>
    <property type="project" value="InterPro"/>
</dbReference>
<gene>
    <name evidence="2" type="ORF">FDP22_02900</name>
</gene>
<proteinExistence type="predicted"/>
<reference evidence="2 3" key="1">
    <citation type="submission" date="2019-06" db="EMBL/GenBank/DDBJ databases">
        <title>Genome sequence of Rhodobacteraceae bacterium D4M1.</title>
        <authorList>
            <person name="Cao J."/>
        </authorList>
    </citation>
    <scope>NUCLEOTIDE SEQUENCE [LARGE SCALE GENOMIC DNA]</scope>
    <source>
        <strain evidence="2 3">D4M1</strain>
    </source>
</reference>